<feature type="binding site" evidence="9">
    <location>
        <position position="302"/>
    </location>
    <ligand>
        <name>Zn(2+)</name>
        <dbReference type="ChEBI" id="CHEBI:29105"/>
        <note>catalytic</note>
    </ligand>
</feature>
<dbReference type="Pfam" id="PF01427">
    <property type="entry name" value="Peptidase_M15"/>
    <property type="match status" value="2"/>
</dbReference>
<gene>
    <name evidence="11" type="ORF">NX801_28825</name>
</gene>
<feature type="binding site" evidence="9">
    <location>
        <position position="210"/>
    </location>
    <ligand>
        <name>Zn(2+)</name>
        <dbReference type="ChEBI" id="CHEBI:29105"/>
        <note>catalytic</note>
    </ligand>
</feature>
<comment type="catalytic activity">
    <reaction evidence="1 9">
        <text>D-alanyl-D-alanine + H2O = 2 D-alanine</text>
        <dbReference type="Rhea" id="RHEA:20661"/>
        <dbReference type="ChEBI" id="CHEBI:15377"/>
        <dbReference type="ChEBI" id="CHEBI:57416"/>
        <dbReference type="ChEBI" id="CHEBI:57822"/>
        <dbReference type="EC" id="3.4.13.22"/>
    </reaction>
</comment>
<dbReference type="EMBL" id="JANUGQ010000038">
    <property type="protein sequence ID" value="MCS0639568.1"/>
    <property type="molecule type" value="Genomic_DNA"/>
</dbReference>
<comment type="caution">
    <text evidence="11">The sequence shown here is derived from an EMBL/GenBank/DDBJ whole genome shotgun (WGS) entry which is preliminary data.</text>
</comment>
<name>A0ABT2CQ65_9ACTN</name>
<dbReference type="Gene3D" id="3.30.1380.10">
    <property type="match status" value="1"/>
</dbReference>
<evidence type="ECO:0000313" key="12">
    <source>
        <dbReference type="Proteomes" id="UP001431313"/>
    </source>
</evidence>
<keyword evidence="4 9" id="KW-0378">Hydrolase</keyword>
<dbReference type="EC" id="3.4.13.22" evidence="9"/>
<sequence>MRPFAALRAARSAGSRSGAHPRARFCPRSGARSHARSGTRSDARSPAAPGARRSRRSRTAGTAVAIAVVLVPLSGVSGGASRTAAPAHTAVEPVAPPEFTTLRSVDPTIRQEMRYATPHTFLGVPVTGYREPVCLLTRSAAAALHRAQARLLRQGYSLKVYDCYRPQRAVDHFVRWAKDPADQRMKREFYPRVGKERLFEDGYIAERSGHSRGSTVDVTLVRLPARPARPYVPGERLVPCYAGREERFPDNSLDMGTGFDCFDTLAHTDDPRVRGARRANRDRLRAALEAQGFVNLPEEWWHFTYRPESFPDRYFDFPVARRSVAGD</sequence>
<keyword evidence="6 9" id="KW-0224">Dipeptidase</keyword>
<feature type="binding site" evidence="9">
    <location>
        <position position="217"/>
    </location>
    <ligand>
        <name>Zn(2+)</name>
        <dbReference type="ChEBI" id="CHEBI:29105"/>
        <note>catalytic</note>
    </ligand>
</feature>
<protein>
    <recommendedName>
        <fullName evidence="9">D-alanyl-D-alanine dipeptidase</fullName>
        <shortName evidence="9">D-Ala-D-Ala dipeptidase</shortName>
        <ecNumber evidence="9">3.4.13.22</ecNumber>
    </recommendedName>
</protein>
<keyword evidence="8" id="KW-0961">Cell wall biogenesis/degradation</keyword>
<evidence type="ECO:0000313" key="11">
    <source>
        <dbReference type="EMBL" id="MCS0639568.1"/>
    </source>
</evidence>
<dbReference type="RefSeq" id="WP_258790888.1">
    <property type="nucleotide sequence ID" value="NZ_JANUGQ010000038.1"/>
</dbReference>
<evidence type="ECO:0000256" key="3">
    <source>
        <dbReference type="ARBA" id="ARBA00022723"/>
    </source>
</evidence>
<keyword evidence="7 9" id="KW-0482">Metalloprotease</keyword>
<keyword evidence="2 9" id="KW-0645">Protease</keyword>
<evidence type="ECO:0000256" key="5">
    <source>
        <dbReference type="ARBA" id="ARBA00022833"/>
    </source>
</evidence>
<evidence type="ECO:0000256" key="2">
    <source>
        <dbReference type="ARBA" id="ARBA00022670"/>
    </source>
</evidence>
<dbReference type="HAMAP" id="MF_01924">
    <property type="entry name" value="A_A_dipeptidase"/>
    <property type="match status" value="1"/>
</dbReference>
<evidence type="ECO:0000256" key="9">
    <source>
        <dbReference type="HAMAP-Rule" id="MF_01924"/>
    </source>
</evidence>
<dbReference type="PANTHER" id="PTHR43126:SF1">
    <property type="entry name" value="D-ALANYL-D-ALANINE DIPEPTIDASE"/>
    <property type="match status" value="1"/>
</dbReference>
<dbReference type="SUPFAM" id="SSF55166">
    <property type="entry name" value="Hedgehog/DD-peptidase"/>
    <property type="match status" value="1"/>
</dbReference>
<feature type="site" description="Transition state stabilizer" evidence="9">
    <location>
        <position position="165"/>
    </location>
</feature>
<dbReference type="InterPro" id="IPR009045">
    <property type="entry name" value="Zn_M74/Hedgehog-like"/>
</dbReference>
<comment type="similarity">
    <text evidence="9">Belongs to the peptidase M15D family.</text>
</comment>
<feature type="compositionally biased region" description="Basic residues" evidence="10">
    <location>
        <begin position="19"/>
        <end position="37"/>
    </location>
</feature>
<evidence type="ECO:0000256" key="1">
    <source>
        <dbReference type="ARBA" id="ARBA00001362"/>
    </source>
</evidence>
<evidence type="ECO:0000256" key="4">
    <source>
        <dbReference type="ARBA" id="ARBA00022801"/>
    </source>
</evidence>
<proteinExistence type="inferred from homology"/>
<accession>A0ABT2CQ65</accession>
<keyword evidence="3 9" id="KW-0479">Metal-binding</keyword>
<evidence type="ECO:0000256" key="6">
    <source>
        <dbReference type="ARBA" id="ARBA00022997"/>
    </source>
</evidence>
<dbReference type="Proteomes" id="UP001431313">
    <property type="component" value="Unassembled WGS sequence"/>
</dbReference>
<feature type="active site" description="Proton donor/acceptor" evidence="9">
    <location>
        <position position="299"/>
    </location>
</feature>
<feature type="compositionally biased region" description="Low complexity" evidence="10">
    <location>
        <begin position="1"/>
        <end position="18"/>
    </location>
</feature>
<dbReference type="CDD" id="cd14817">
    <property type="entry name" value="D-Ala-D-Ala_dipeptidase_VanX"/>
    <property type="match status" value="1"/>
</dbReference>
<evidence type="ECO:0000256" key="8">
    <source>
        <dbReference type="ARBA" id="ARBA00023316"/>
    </source>
</evidence>
<keyword evidence="12" id="KW-1185">Reference proteome</keyword>
<comment type="function">
    <text evidence="9">Catalyzes hydrolysis of the D-alanyl-D-alanine dipeptide.</text>
</comment>
<feature type="region of interest" description="Disordered" evidence="10">
    <location>
        <begin position="1"/>
        <end position="59"/>
    </location>
</feature>
<evidence type="ECO:0000256" key="10">
    <source>
        <dbReference type="SAM" id="MobiDB-lite"/>
    </source>
</evidence>
<dbReference type="PANTHER" id="PTHR43126">
    <property type="entry name" value="D-ALANYL-D-ALANINE DIPEPTIDASE"/>
    <property type="match status" value="1"/>
</dbReference>
<evidence type="ECO:0000256" key="7">
    <source>
        <dbReference type="ARBA" id="ARBA00023049"/>
    </source>
</evidence>
<keyword evidence="5 9" id="KW-0862">Zinc</keyword>
<reference evidence="11" key="1">
    <citation type="submission" date="2022-08" db="EMBL/GenBank/DDBJ databases">
        <authorList>
            <person name="Somphong A."/>
            <person name="Phongsopitanun W."/>
        </authorList>
    </citation>
    <scope>NUCLEOTIDE SEQUENCE</scope>
    <source>
        <strain evidence="11">LP05-1</strain>
    </source>
</reference>
<dbReference type="InterPro" id="IPR000755">
    <property type="entry name" value="A_A_dipeptidase"/>
</dbReference>
<comment type="cofactor">
    <cofactor evidence="9">
        <name>Zn(2+)</name>
        <dbReference type="ChEBI" id="CHEBI:29105"/>
    </cofactor>
    <text evidence="9">Binds 1 zinc ion per subunit.</text>
</comment>
<organism evidence="11 12">
    <name type="scientific">Streptomyces pyxinae</name>
    <dbReference type="NCBI Taxonomy" id="2970734"/>
    <lineage>
        <taxon>Bacteria</taxon>
        <taxon>Bacillati</taxon>
        <taxon>Actinomycetota</taxon>
        <taxon>Actinomycetes</taxon>
        <taxon>Kitasatosporales</taxon>
        <taxon>Streptomycetaceae</taxon>
        <taxon>Streptomyces</taxon>
    </lineage>
</organism>